<evidence type="ECO:0000313" key="1">
    <source>
        <dbReference type="EMBL" id="TLD40616.1"/>
    </source>
</evidence>
<dbReference type="Pfam" id="PF06252">
    <property type="entry name" value="GemA"/>
    <property type="match status" value="1"/>
</dbReference>
<evidence type="ECO:0008006" key="3">
    <source>
        <dbReference type="Google" id="ProtNLM"/>
    </source>
</evidence>
<dbReference type="AlphaFoldDB" id="A0A533Q7K5"/>
<sequence length="150" mass="16984">MAKRITKAQVKKIWTMRHTLDIPEKGLRDIVESVSYQRSTRALTKSQGKRLIDALEGKTSRPSLNFPQRGITLCPRKDGKVIGRFAKLVTPEQLSLIENLKKEAGWDNERLTNFIRKIFTKDTLDTLGGNEAGVVITVLKRAKKKLVVEV</sequence>
<organism evidence="1 2">
    <name type="scientific">Candidatus Jettenia ecosi</name>
    <dbReference type="NCBI Taxonomy" id="2494326"/>
    <lineage>
        <taxon>Bacteria</taxon>
        <taxon>Pseudomonadati</taxon>
        <taxon>Planctomycetota</taxon>
        <taxon>Candidatus Brocadiia</taxon>
        <taxon>Candidatus Brocadiales</taxon>
        <taxon>Candidatus Brocadiaceae</taxon>
        <taxon>Candidatus Jettenia</taxon>
    </lineage>
</organism>
<accession>A0A533Q7K5</accession>
<evidence type="ECO:0000313" key="2">
    <source>
        <dbReference type="Proteomes" id="UP000319783"/>
    </source>
</evidence>
<proteinExistence type="predicted"/>
<gene>
    <name evidence="1" type="ORF">JETT_3114</name>
</gene>
<reference evidence="1 2" key="1">
    <citation type="submission" date="2019-04" db="EMBL/GenBank/DDBJ databases">
        <title>Genome of a novel bacterium Candidatus Jettenia ecosi reconstructed from metagenome of an anammox bioreactor.</title>
        <authorList>
            <person name="Mardanov A.V."/>
            <person name="Beletsky A.V."/>
            <person name="Ravin N.V."/>
            <person name="Botchkova E.A."/>
            <person name="Litti Y.V."/>
            <person name="Nozhevnikova A.N."/>
        </authorList>
    </citation>
    <scope>NUCLEOTIDE SEQUENCE [LARGE SCALE GENOMIC DNA]</scope>
    <source>
        <strain evidence="1">J2</strain>
    </source>
</reference>
<comment type="caution">
    <text evidence="1">The sequence shown here is derived from an EMBL/GenBank/DDBJ whole genome shotgun (WGS) entry which is preliminary data.</text>
</comment>
<dbReference type="InterPro" id="IPR009363">
    <property type="entry name" value="Phage_Mu_Gp16"/>
</dbReference>
<name>A0A533Q7K5_9BACT</name>
<dbReference type="Proteomes" id="UP000319783">
    <property type="component" value="Unassembled WGS sequence"/>
</dbReference>
<protein>
    <recommendedName>
        <fullName evidence="3">DUF1018 domain-containing protein</fullName>
    </recommendedName>
</protein>
<dbReference type="EMBL" id="SULG01000090">
    <property type="protein sequence ID" value="TLD40616.1"/>
    <property type="molecule type" value="Genomic_DNA"/>
</dbReference>